<evidence type="ECO:0000313" key="1">
    <source>
        <dbReference type="EMBL" id="KAJ8907276.1"/>
    </source>
</evidence>
<protein>
    <submittedName>
        <fullName evidence="1">Uncharacterized protein</fullName>
    </submittedName>
</protein>
<dbReference type="EMBL" id="JAMWBK010000002">
    <property type="protein sequence ID" value="KAJ8907276.1"/>
    <property type="molecule type" value="Genomic_DNA"/>
</dbReference>
<comment type="caution">
    <text evidence="1">The sequence shown here is derived from an EMBL/GenBank/DDBJ whole genome shotgun (WGS) entry which is preliminary data.</text>
</comment>
<keyword evidence="2" id="KW-1185">Reference proteome</keyword>
<name>A0AAV8V0A4_9RHOD</name>
<dbReference type="Proteomes" id="UP001157974">
    <property type="component" value="Unassembled WGS sequence"/>
</dbReference>
<gene>
    <name evidence="1" type="ORF">NDN08_007391</name>
</gene>
<dbReference type="AlphaFoldDB" id="A0AAV8V0A4"/>
<sequence length="159" mass="17002">MDGRTCVKYSFLAETGWSFKLVKAGAQADCEAPMPLNPYQAQWTAAEEFDREALSVCLDEFTSPPGGNGRGCCNSNICVLSAAVVSQSGITENTGVWAYPVSEFGDKCGVRQPSGNHGCEAYLHCVDADATQTPGLLSHPRILRRPTTDPVATAMPMPE</sequence>
<reference evidence="1 2" key="1">
    <citation type="journal article" date="2023" name="Nat. Commun.">
        <title>Origin of minicircular mitochondrial genomes in red algae.</title>
        <authorList>
            <person name="Lee Y."/>
            <person name="Cho C.H."/>
            <person name="Lee Y.M."/>
            <person name="Park S.I."/>
            <person name="Yang J.H."/>
            <person name="West J.A."/>
            <person name="Bhattacharya D."/>
            <person name="Yoon H.S."/>
        </authorList>
    </citation>
    <scope>NUCLEOTIDE SEQUENCE [LARGE SCALE GENOMIC DNA]</scope>
    <source>
        <strain evidence="1 2">CCMP1338</strain>
        <tissue evidence="1">Whole cell</tissue>
    </source>
</reference>
<proteinExistence type="predicted"/>
<accession>A0AAV8V0A4</accession>
<evidence type="ECO:0000313" key="2">
    <source>
        <dbReference type="Proteomes" id="UP001157974"/>
    </source>
</evidence>
<organism evidence="1 2">
    <name type="scientific">Rhodosorus marinus</name>
    <dbReference type="NCBI Taxonomy" id="101924"/>
    <lineage>
        <taxon>Eukaryota</taxon>
        <taxon>Rhodophyta</taxon>
        <taxon>Stylonematophyceae</taxon>
        <taxon>Stylonematales</taxon>
        <taxon>Stylonemataceae</taxon>
        <taxon>Rhodosorus</taxon>
    </lineage>
</organism>